<dbReference type="InterPro" id="IPR036388">
    <property type="entry name" value="WH-like_DNA-bd_sf"/>
</dbReference>
<keyword evidence="3" id="KW-1185">Reference proteome</keyword>
<proteinExistence type="predicted"/>
<dbReference type="Pfam" id="PF11625">
    <property type="entry name" value="DUF3253"/>
    <property type="match status" value="1"/>
</dbReference>
<dbReference type="AlphaFoldDB" id="A0A2S1R6B7"/>
<evidence type="ECO:0000313" key="2">
    <source>
        <dbReference type="EMBL" id="AWH91828.1"/>
    </source>
</evidence>
<organism evidence="2 3">
    <name type="scientific">Dietzia lutea</name>
    <dbReference type="NCBI Taxonomy" id="546160"/>
    <lineage>
        <taxon>Bacteria</taxon>
        <taxon>Bacillati</taxon>
        <taxon>Actinomycetota</taxon>
        <taxon>Actinomycetes</taxon>
        <taxon>Mycobacteriales</taxon>
        <taxon>Dietziaceae</taxon>
        <taxon>Dietzia</taxon>
    </lineage>
</organism>
<dbReference type="SUPFAM" id="SSF46785">
    <property type="entry name" value="Winged helix' DNA-binding domain"/>
    <property type="match status" value="1"/>
</dbReference>
<accession>A0A2S1R6B7</accession>
<reference evidence="2 3" key="1">
    <citation type="submission" date="2016-04" db="EMBL/GenBank/DDBJ databases">
        <title>Complete genome sequence of Dietzia lutea YIM 80766T, a strain isolated from desert soil in Egypt.</title>
        <authorList>
            <person name="Zhao J."/>
            <person name="Hu B."/>
            <person name="Geng S."/>
            <person name="Nie Y."/>
            <person name="Tang Y."/>
        </authorList>
    </citation>
    <scope>NUCLEOTIDE SEQUENCE [LARGE SCALE GENOMIC DNA]</scope>
    <source>
        <strain evidence="2 3">YIM 80766</strain>
    </source>
</reference>
<evidence type="ECO:0008006" key="4">
    <source>
        <dbReference type="Google" id="ProtNLM"/>
    </source>
</evidence>
<evidence type="ECO:0000256" key="1">
    <source>
        <dbReference type="SAM" id="MobiDB-lite"/>
    </source>
</evidence>
<dbReference type="EMBL" id="CP015449">
    <property type="protein sequence ID" value="AWH91828.1"/>
    <property type="molecule type" value="Genomic_DNA"/>
</dbReference>
<sequence length="178" mass="19431">MIDRVTDNQQGPADGAEHADDGHYVVVGGRRWRATDPSIPEKLRAELVRALMTGRREVKARGDAARVMVHDAKVALGERGDPWWEPTDEGTRRRLEATIRTLLRSRGTGSICPSDAARVVGGEGWRDHMEAARSVAFELRDGGVVAVTRKGQRVDGTDVSGPIRIVADEGLEFIPGNE</sequence>
<dbReference type="OrthoDB" id="34459at2"/>
<dbReference type="Gene3D" id="1.10.10.10">
    <property type="entry name" value="Winged helix-like DNA-binding domain superfamily/Winged helix DNA-binding domain"/>
    <property type="match status" value="1"/>
</dbReference>
<name>A0A2S1R6B7_9ACTN</name>
<evidence type="ECO:0000313" key="3">
    <source>
        <dbReference type="Proteomes" id="UP000244928"/>
    </source>
</evidence>
<feature type="region of interest" description="Disordered" evidence="1">
    <location>
        <begin position="1"/>
        <end position="22"/>
    </location>
</feature>
<gene>
    <name evidence="2" type="ORF">A6035_06270</name>
</gene>
<dbReference type="InterPro" id="IPR021660">
    <property type="entry name" value="DUF3253"/>
</dbReference>
<dbReference type="RefSeq" id="WP_108847087.1">
    <property type="nucleotide sequence ID" value="NZ_CP015449.1"/>
</dbReference>
<dbReference type="InterPro" id="IPR036390">
    <property type="entry name" value="WH_DNA-bd_sf"/>
</dbReference>
<dbReference type="KEGG" id="dlu:A6035_06270"/>
<dbReference type="Proteomes" id="UP000244928">
    <property type="component" value="Chromosome"/>
</dbReference>
<protein>
    <recommendedName>
        <fullName evidence="4">DUF3253 domain-containing protein</fullName>
    </recommendedName>
</protein>